<protein>
    <recommendedName>
        <fullName evidence="10">peptidoglycan glycosyltransferase</fullName>
        <ecNumber evidence="10">2.4.99.28</ecNumber>
    </recommendedName>
</protein>
<comment type="similarity">
    <text evidence="2">In the C-terminal section; belongs to the transpeptidase family.</text>
</comment>
<keyword evidence="12" id="KW-0732">Signal</keyword>
<comment type="catalytic activity">
    <reaction evidence="11">
        <text>[GlcNAc-(1-&gt;4)-Mur2Ac(oyl-L-Ala-gamma-D-Glu-L-Lys-D-Ala-D-Ala)](n)-di-trans,octa-cis-undecaprenyl diphosphate + beta-D-GlcNAc-(1-&gt;4)-Mur2Ac(oyl-L-Ala-gamma-D-Glu-L-Lys-D-Ala-D-Ala)-di-trans,octa-cis-undecaprenyl diphosphate = [GlcNAc-(1-&gt;4)-Mur2Ac(oyl-L-Ala-gamma-D-Glu-L-Lys-D-Ala-D-Ala)](n+1)-di-trans,octa-cis-undecaprenyl diphosphate + di-trans,octa-cis-undecaprenyl diphosphate + H(+)</text>
        <dbReference type="Rhea" id="RHEA:23708"/>
        <dbReference type="Rhea" id="RHEA-COMP:9602"/>
        <dbReference type="Rhea" id="RHEA-COMP:9603"/>
        <dbReference type="ChEBI" id="CHEBI:15378"/>
        <dbReference type="ChEBI" id="CHEBI:58405"/>
        <dbReference type="ChEBI" id="CHEBI:60033"/>
        <dbReference type="ChEBI" id="CHEBI:78435"/>
        <dbReference type="EC" id="2.4.99.28"/>
    </reaction>
</comment>
<keyword evidence="6" id="KW-0328">Glycosyltransferase</keyword>
<dbReference type="PANTHER" id="PTHR32282:SF15">
    <property type="entry name" value="PENICILLIN-BINDING PROTEIN 1C"/>
    <property type="match status" value="1"/>
</dbReference>
<evidence type="ECO:0000256" key="7">
    <source>
        <dbReference type="ARBA" id="ARBA00022679"/>
    </source>
</evidence>
<keyword evidence="4" id="KW-0121">Carboxypeptidase</keyword>
<keyword evidence="9" id="KW-0511">Multifunctional enzyme</keyword>
<evidence type="ECO:0000256" key="4">
    <source>
        <dbReference type="ARBA" id="ARBA00022645"/>
    </source>
</evidence>
<dbReference type="InterPro" id="IPR050396">
    <property type="entry name" value="Glycosyltr_51/Transpeptidase"/>
</dbReference>
<dbReference type="InterPro" id="IPR023346">
    <property type="entry name" value="Lysozyme-like_dom_sf"/>
</dbReference>
<dbReference type="InterPro" id="IPR001460">
    <property type="entry name" value="PCN-bd_Tpept"/>
</dbReference>
<feature type="domain" description="Glycosyl transferase family 51" evidence="14">
    <location>
        <begin position="49"/>
        <end position="216"/>
    </location>
</feature>
<dbReference type="Proteomes" id="UP001595607">
    <property type="component" value="Unassembled WGS sequence"/>
</dbReference>
<reference evidence="17" key="1">
    <citation type="journal article" date="2019" name="Int. J. Syst. Evol. Microbiol.">
        <title>The Global Catalogue of Microorganisms (GCM) 10K type strain sequencing project: providing services to taxonomists for standard genome sequencing and annotation.</title>
        <authorList>
            <consortium name="The Broad Institute Genomics Platform"/>
            <consortium name="The Broad Institute Genome Sequencing Center for Infectious Disease"/>
            <person name="Wu L."/>
            <person name="Ma J."/>
        </authorList>
    </citation>
    <scope>NUCLEOTIDE SEQUENCE [LARGE SCALE GENOMIC DNA]</scope>
    <source>
        <strain evidence="17">KCTC 22245</strain>
    </source>
</reference>
<evidence type="ECO:0000313" key="16">
    <source>
        <dbReference type="EMBL" id="MFC3303818.1"/>
    </source>
</evidence>
<accession>A0ABV7MFQ1</accession>
<evidence type="ECO:0000313" key="17">
    <source>
        <dbReference type="Proteomes" id="UP001595607"/>
    </source>
</evidence>
<feature type="chain" id="PRO_5045612853" description="peptidoglycan glycosyltransferase" evidence="12">
    <location>
        <begin position="22"/>
        <end position="668"/>
    </location>
</feature>
<dbReference type="SUPFAM" id="SSF53955">
    <property type="entry name" value="Lysozyme-like"/>
    <property type="match status" value="1"/>
</dbReference>
<dbReference type="InterPro" id="IPR009647">
    <property type="entry name" value="PBP_C"/>
</dbReference>
<evidence type="ECO:0000259" key="14">
    <source>
        <dbReference type="Pfam" id="PF00912"/>
    </source>
</evidence>
<name>A0ABV7MFQ1_9PROT</name>
<sequence>MAVIWTSLTAAFALLASLDRAFPPPIEGIAVSRVVNDSDGLPLRTFPVEDGRWRLAADSEEIDPRFIDALLLIEDKRFKTHPGVDPVAVLRAAKTNASRGRVVSGASTLTMQTARLLEPRPRTMGSKLVEMVRARQIERRLTKAEILELYLTLAPYGGNLEGLRTATRAYFGKDPKQLTDSEIALLIALPQSPEARRPDLRPQAAAEARLAILRQLAERGFLSEQRMAEAHTDPLPQGRFPFPGDAWHFAERVSARTDGRGHVGTLIERPTQIALERILREAAVREGPAVQAAGLVVRIEDRAILASVGSASRRRPGGWLDLTNRDRSPGSTLKPLIYALAMQEGLVEGGTRITDLPSRFGTYEPQNFGRSFHGELTVAEALQHSLNVPAVLLLDLLGTERLTGALRAGGIDASVPRGVHTGEGLAVALGGLGLTAEDLALLYAALGDGGIVKPLRRDESQPVANGTRLISQEAAAEVLEILRDAPSLEGRMPADLARSAPRIAFKTGTSYGFRDAWAVGVSEEHVVVVWIGRADGAARPGATGRKTALPVLFEAFDAIERPVTLAAEVSVQSRTPETLRSLARSEMPIIIFPPDGSTLWPRADGGPFVLAGRGQGELLWYTDGKPVAADEAGNVLWQPPGPGFYRLAAVDKKGRKASVKVRVTTDGS</sequence>
<evidence type="ECO:0000256" key="5">
    <source>
        <dbReference type="ARBA" id="ARBA00022670"/>
    </source>
</evidence>
<gene>
    <name evidence="16" type="primary">pbpC</name>
    <name evidence="16" type="ORF">ACFONP_13885</name>
</gene>
<evidence type="ECO:0000256" key="1">
    <source>
        <dbReference type="ARBA" id="ARBA00004752"/>
    </source>
</evidence>
<dbReference type="SUPFAM" id="SSF56601">
    <property type="entry name" value="beta-lactamase/transpeptidase-like"/>
    <property type="match status" value="1"/>
</dbReference>
<dbReference type="Pfam" id="PF06832">
    <property type="entry name" value="BiPBP_C"/>
    <property type="match status" value="1"/>
</dbReference>
<dbReference type="EMBL" id="JBHRVA010000003">
    <property type="protein sequence ID" value="MFC3303818.1"/>
    <property type="molecule type" value="Genomic_DNA"/>
</dbReference>
<keyword evidence="7" id="KW-0808">Transferase</keyword>
<dbReference type="InterPro" id="IPR011815">
    <property type="entry name" value="PBP_1c"/>
</dbReference>
<feature type="domain" description="Penicillin-binding protein transpeptidase" evidence="13">
    <location>
        <begin position="296"/>
        <end position="523"/>
    </location>
</feature>
<evidence type="ECO:0000256" key="10">
    <source>
        <dbReference type="ARBA" id="ARBA00044770"/>
    </source>
</evidence>
<comment type="caution">
    <text evidence="16">The sequence shown here is derived from an EMBL/GenBank/DDBJ whole genome shotgun (WGS) entry which is preliminary data.</text>
</comment>
<dbReference type="InterPro" id="IPR001264">
    <property type="entry name" value="Glyco_trans_51"/>
</dbReference>
<dbReference type="InterPro" id="IPR036950">
    <property type="entry name" value="PBP_transglycosylase"/>
</dbReference>
<feature type="domain" description="Penicillin-binding C-terminal" evidence="15">
    <location>
        <begin position="583"/>
        <end position="661"/>
    </location>
</feature>
<dbReference type="RefSeq" id="WP_189576718.1">
    <property type="nucleotide sequence ID" value="NZ_BMXU01000002.1"/>
</dbReference>
<dbReference type="NCBIfam" id="TIGR02073">
    <property type="entry name" value="PBP_1c"/>
    <property type="match status" value="1"/>
</dbReference>
<dbReference type="PANTHER" id="PTHR32282">
    <property type="entry name" value="BINDING PROTEIN TRANSPEPTIDASE, PUTATIVE-RELATED"/>
    <property type="match status" value="1"/>
</dbReference>
<dbReference type="Gene3D" id="3.40.710.10">
    <property type="entry name" value="DD-peptidase/beta-lactamase superfamily"/>
    <property type="match status" value="1"/>
</dbReference>
<keyword evidence="17" id="KW-1185">Reference proteome</keyword>
<dbReference type="InterPro" id="IPR012338">
    <property type="entry name" value="Beta-lactam/transpept-like"/>
</dbReference>
<evidence type="ECO:0000259" key="15">
    <source>
        <dbReference type="Pfam" id="PF06832"/>
    </source>
</evidence>
<comment type="similarity">
    <text evidence="3">In the N-terminal section; belongs to the glycosyltransferase 51 family.</text>
</comment>
<evidence type="ECO:0000259" key="13">
    <source>
        <dbReference type="Pfam" id="PF00905"/>
    </source>
</evidence>
<evidence type="ECO:0000256" key="9">
    <source>
        <dbReference type="ARBA" id="ARBA00023268"/>
    </source>
</evidence>
<feature type="signal peptide" evidence="12">
    <location>
        <begin position="1"/>
        <end position="21"/>
    </location>
</feature>
<dbReference type="Gene3D" id="1.10.3810.10">
    <property type="entry name" value="Biosynthetic peptidoglycan transglycosylase-like"/>
    <property type="match status" value="1"/>
</dbReference>
<evidence type="ECO:0000256" key="12">
    <source>
        <dbReference type="SAM" id="SignalP"/>
    </source>
</evidence>
<evidence type="ECO:0000256" key="11">
    <source>
        <dbReference type="ARBA" id="ARBA00049902"/>
    </source>
</evidence>
<keyword evidence="8" id="KW-0378">Hydrolase</keyword>
<organism evidence="16 17">
    <name type="scientific">Parvularcula lutaonensis</name>
    <dbReference type="NCBI Taxonomy" id="491923"/>
    <lineage>
        <taxon>Bacteria</taxon>
        <taxon>Pseudomonadati</taxon>
        <taxon>Pseudomonadota</taxon>
        <taxon>Alphaproteobacteria</taxon>
        <taxon>Parvularculales</taxon>
        <taxon>Parvularculaceae</taxon>
        <taxon>Parvularcula</taxon>
    </lineage>
</organism>
<proteinExistence type="inferred from homology"/>
<evidence type="ECO:0000256" key="3">
    <source>
        <dbReference type="ARBA" id="ARBA00007739"/>
    </source>
</evidence>
<dbReference type="Pfam" id="PF00912">
    <property type="entry name" value="Transgly"/>
    <property type="match status" value="1"/>
</dbReference>
<comment type="pathway">
    <text evidence="1">Cell wall biogenesis; peptidoglycan biosynthesis.</text>
</comment>
<dbReference type="Pfam" id="PF00905">
    <property type="entry name" value="Transpeptidase"/>
    <property type="match status" value="1"/>
</dbReference>
<keyword evidence="5" id="KW-0645">Protease</keyword>
<dbReference type="EC" id="2.4.99.28" evidence="10"/>
<evidence type="ECO:0000256" key="8">
    <source>
        <dbReference type="ARBA" id="ARBA00022801"/>
    </source>
</evidence>
<evidence type="ECO:0000256" key="2">
    <source>
        <dbReference type="ARBA" id="ARBA00007090"/>
    </source>
</evidence>
<evidence type="ECO:0000256" key="6">
    <source>
        <dbReference type="ARBA" id="ARBA00022676"/>
    </source>
</evidence>